<feature type="domain" description="HTH gntR-type" evidence="6">
    <location>
        <begin position="19"/>
        <end position="87"/>
    </location>
</feature>
<dbReference type="CDD" id="cd07377">
    <property type="entry name" value="WHTH_GntR"/>
    <property type="match status" value="1"/>
</dbReference>
<evidence type="ECO:0000256" key="1">
    <source>
        <dbReference type="ARBA" id="ARBA00005384"/>
    </source>
</evidence>
<evidence type="ECO:0000256" key="4">
    <source>
        <dbReference type="ARBA" id="ARBA00023125"/>
    </source>
</evidence>
<dbReference type="SUPFAM" id="SSF53383">
    <property type="entry name" value="PLP-dependent transferases"/>
    <property type="match status" value="1"/>
</dbReference>
<dbReference type="InterPro" id="IPR000524">
    <property type="entry name" value="Tscrpt_reg_HTH_GntR"/>
</dbReference>
<dbReference type="GO" id="GO:0030170">
    <property type="term" value="F:pyridoxal phosphate binding"/>
    <property type="evidence" value="ECO:0007669"/>
    <property type="project" value="InterPro"/>
</dbReference>
<dbReference type="OrthoDB" id="9808770at2"/>
<dbReference type="SUPFAM" id="SSF46785">
    <property type="entry name" value="Winged helix' DNA-binding domain"/>
    <property type="match status" value="1"/>
</dbReference>
<dbReference type="AlphaFoldDB" id="A0A250AYL3"/>
<dbReference type="KEGG" id="gqu:AWC35_06800"/>
<evidence type="ECO:0000256" key="3">
    <source>
        <dbReference type="ARBA" id="ARBA00023015"/>
    </source>
</evidence>
<keyword evidence="4" id="KW-0238">DNA-binding</keyword>
<dbReference type="PANTHER" id="PTHR46577:SF1">
    <property type="entry name" value="HTH-TYPE TRANSCRIPTIONAL REGULATORY PROTEIN GABR"/>
    <property type="match status" value="1"/>
</dbReference>
<dbReference type="InterPro" id="IPR004839">
    <property type="entry name" value="Aminotransferase_I/II_large"/>
</dbReference>
<dbReference type="PANTHER" id="PTHR46577">
    <property type="entry name" value="HTH-TYPE TRANSCRIPTIONAL REGULATORY PROTEIN GABR"/>
    <property type="match status" value="1"/>
</dbReference>
<dbReference type="PROSITE" id="PS50949">
    <property type="entry name" value="HTH_GNTR"/>
    <property type="match status" value="1"/>
</dbReference>
<dbReference type="InterPro" id="IPR015421">
    <property type="entry name" value="PyrdxlP-dep_Trfase_major"/>
</dbReference>
<dbReference type="InterPro" id="IPR015424">
    <property type="entry name" value="PyrdxlP-dep_Trfase"/>
</dbReference>
<keyword evidence="5" id="KW-0804">Transcription</keyword>
<organism evidence="7 8">
    <name type="scientific">Gibbsiella quercinecans</name>
    <dbReference type="NCBI Taxonomy" id="929813"/>
    <lineage>
        <taxon>Bacteria</taxon>
        <taxon>Pseudomonadati</taxon>
        <taxon>Pseudomonadota</taxon>
        <taxon>Gammaproteobacteria</taxon>
        <taxon>Enterobacterales</taxon>
        <taxon>Yersiniaceae</taxon>
        <taxon>Gibbsiella</taxon>
    </lineage>
</organism>
<evidence type="ECO:0000256" key="2">
    <source>
        <dbReference type="ARBA" id="ARBA00022898"/>
    </source>
</evidence>
<dbReference type="GO" id="GO:0003677">
    <property type="term" value="F:DNA binding"/>
    <property type="evidence" value="ECO:0007669"/>
    <property type="project" value="UniProtKB-KW"/>
</dbReference>
<name>A0A250AYL3_9GAMM</name>
<dbReference type="SMART" id="SM00345">
    <property type="entry name" value="HTH_GNTR"/>
    <property type="match status" value="1"/>
</dbReference>
<dbReference type="Pfam" id="PF00155">
    <property type="entry name" value="Aminotran_1_2"/>
    <property type="match status" value="1"/>
</dbReference>
<dbReference type="RefSeq" id="WP_095845680.1">
    <property type="nucleotide sequence ID" value="NZ_CP014136.1"/>
</dbReference>
<sequence>MRSLLGDFLAHRLSQRESGALGKRLYDALQQAIEEGAIAPATRLPASRDLARELSISRNTVLTAYEQLQSEGYLQTRTGSGTFVSEQLPEPHPNAEAYATEDQGAPFGLLSLSKRGTRLLSRRGASPYQWGAFMPGVPDVSHFPHDTWRKIQNRLSRRLPVESLSYSHPSGCVPLQQALAEYLRVVRSVVCTADQIVITAGTHQSLDFLAKMLCDHGDVAWMEEPGYWGIRNVLSVNGVDIVPIPVDANGLNPPALRGDDIPPRLICVTPSHQYPMGMVMSLERRHQLLELAQTWGSWVVEDDYDSEFRFSESPIQALQGLVPRAPVIYLGTFSKTLYPGIRISYMVLPKPLAARMKMAHSELYRGGNGLMQLTLAEFIREGHYGAHVRRMRQLYNKRRAALIELITRELGPEFLAPYNNAGLHLILALPDGIDDVAVSAELEQAGVLTRPLSAYYLAGAQRRGLLLGYACVDEAQIETAFAHVVRCLKRRLPR</sequence>
<dbReference type="InterPro" id="IPR036390">
    <property type="entry name" value="WH_DNA-bd_sf"/>
</dbReference>
<dbReference type="Proteomes" id="UP000217182">
    <property type="component" value="Chromosome"/>
</dbReference>
<evidence type="ECO:0000256" key="5">
    <source>
        <dbReference type="ARBA" id="ARBA00023163"/>
    </source>
</evidence>
<keyword evidence="2" id="KW-0663">Pyridoxal phosphate</keyword>
<dbReference type="GO" id="GO:0003700">
    <property type="term" value="F:DNA-binding transcription factor activity"/>
    <property type="evidence" value="ECO:0007669"/>
    <property type="project" value="InterPro"/>
</dbReference>
<evidence type="ECO:0000259" key="6">
    <source>
        <dbReference type="PROSITE" id="PS50949"/>
    </source>
</evidence>
<gene>
    <name evidence="7" type="ORF">AWC35_06800</name>
</gene>
<dbReference type="InterPro" id="IPR051446">
    <property type="entry name" value="HTH_trans_reg/aminotransferase"/>
</dbReference>
<protein>
    <submittedName>
        <fullName evidence="7">Decarboxylase</fullName>
    </submittedName>
</protein>
<dbReference type="Gene3D" id="1.10.10.10">
    <property type="entry name" value="Winged helix-like DNA-binding domain superfamily/Winged helix DNA-binding domain"/>
    <property type="match status" value="1"/>
</dbReference>
<dbReference type="CDD" id="cd00609">
    <property type="entry name" value="AAT_like"/>
    <property type="match status" value="1"/>
</dbReference>
<keyword evidence="8" id="KW-1185">Reference proteome</keyword>
<dbReference type="Gene3D" id="3.40.640.10">
    <property type="entry name" value="Type I PLP-dependent aspartate aminotransferase-like (Major domain)"/>
    <property type="match status" value="1"/>
</dbReference>
<dbReference type="InterPro" id="IPR036388">
    <property type="entry name" value="WH-like_DNA-bd_sf"/>
</dbReference>
<dbReference type="EMBL" id="CP014136">
    <property type="protein sequence ID" value="ATA19078.1"/>
    <property type="molecule type" value="Genomic_DNA"/>
</dbReference>
<dbReference type="PRINTS" id="PR00035">
    <property type="entry name" value="HTHGNTR"/>
</dbReference>
<dbReference type="Pfam" id="PF00392">
    <property type="entry name" value="GntR"/>
    <property type="match status" value="1"/>
</dbReference>
<keyword evidence="3" id="KW-0805">Transcription regulation</keyword>
<evidence type="ECO:0000313" key="7">
    <source>
        <dbReference type="EMBL" id="ATA19078.1"/>
    </source>
</evidence>
<comment type="similarity">
    <text evidence="1">In the C-terminal section; belongs to the class-I pyridoxal-phosphate-dependent aminotransferase family.</text>
</comment>
<accession>A0A250AYL3</accession>
<proteinExistence type="inferred from homology"/>
<evidence type="ECO:0000313" key="8">
    <source>
        <dbReference type="Proteomes" id="UP000217182"/>
    </source>
</evidence>
<reference evidence="7 8" key="1">
    <citation type="submission" date="2016-01" db="EMBL/GenBank/DDBJ databases">
        <authorList>
            <person name="Oliw E.H."/>
        </authorList>
    </citation>
    <scope>NUCLEOTIDE SEQUENCE [LARGE SCALE GENOMIC DNA]</scope>
    <source>
        <strain evidence="7 8">FRB97</strain>
    </source>
</reference>